<dbReference type="Proteomes" id="UP000298381">
    <property type="component" value="Unassembled WGS sequence"/>
</dbReference>
<evidence type="ECO:0000313" key="2">
    <source>
        <dbReference type="Proteomes" id="UP000298381"/>
    </source>
</evidence>
<proteinExistence type="predicted"/>
<dbReference type="RefSeq" id="WP_135270542.1">
    <property type="nucleotide sequence ID" value="NZ_SRIB01000003.1"/>
</dbReference>
<name>A0A4Z0D865_9FIRM</name>
<evidence type="ECO:0000313" key="1">
    <source>
        <dbReference type="EMBL" id="TFZ41061.1"/>
    </source>
</evidence>
<keyword evidence="1" id="KW-0547">Nucleotide-binding</keyword>
<dbReference type="OrthoDB" id="9779501at2"/>
<sequence>MLNDKRIRIITGHYGSGKTEFSLNYAIKLSELNKKVALCDLDVVNLYFRSREKEDLLKEKGIRVIASSMRGNAVDIPAISSEVLAPIEDKSYDAVFDVGGDPAGARTLGRYNPYLKEDDYDMLIVVNANRPETMTKDKVIEYIVRIEDTSRLKVTGLINNTHMLKQTQVNDVLKGYELVNEVSLATGLDIKYNVCLEALKTKLPTNLKGEIFPIKLYMREEWMI</sequence>
<dbReference type="GO" id="GO:0005524">
    <property type="term" value="F:ATP binding"/>
    <property type="evidence" value="ECO:0007669"/>
    <property type="project" value="UniProtKB-KW"/>
</dbReference>
<dbReference type="Gene3D" id="3.40.50.300">
    <property type="entry name" value="P-loop containing nucleotide triphosphate hydrolases"/>
    <property type="match status" value="1"/>
</dbReference>
<keyword evidence="2" id="KW-1185">Reference proteome</keyword>
<keyword evidence="1" id="KW-0067">ATP-binding</keyword>
<dbReference type="AlphaFoldDB" id="A0A4Z0D865"/>
<gene>
    <name evidence="1" type="ORF">E4100_02900</name>
</gene>
<organism evidence="1 2">
    <name type="scientific">Soehngenia longivitae</name>
    <dbReference type="NCBI Taxonomy" id="2562294"/>
    <lineage>
        <taxon>Bacteria</taxon>
        <taxon>Bacillati</taxon>
        <taxon>Bacillota</taxon>
        <taxon>Tissierellia</taxon>
        <taxon>Tissierellales</taxon>
        <taxon>Tissierellaceae</taxon>
        <taxon>Soehngenia</taxon>
    </lineage>
</organism>
<dbReference type="InterPro" id="IPR027417">
    <property type="entry name" value="P-loop_NTPase"/>
</dbReference>
<dbReference type="EMBL" id="SRIB01000003">
    <property type="protein sequence ID" value="TFZ41061.1"/>
    <property type="molecule type" value="Genomic_DNA"/>
</dbReference>
<dbReference type="SUPFAM" id="SSF52540">
    <property type="entry name" value="P-loop containing nucleoside triphosphate hydrolases"/>
    <property type="match status" value="1"/>
</dbReference>
<comment type="caution">
    <text evidence="1">The sequence shown here is derived from an EMBL/GenBank/DDBJ whole genome shotgun (WGS) entry which is preliminary data.</text>
</comment>
<reference evidence="1 2" key="1">
    <citation type="submission" date="2019-03" db="EMBL/GenBank/DDBJ databases">
        <title>Draft genome sequence data and analysis of a Fermenting Bacterium, Soehngenia longevitae strain 1933PT, isolated from petroleum reservoir in Azerbaijan.</title>
        <authorList>
            <person name="Grouzdev D.S."/>
            <person name="Bidzhieva S.K."/>
            <person name="Sokolova D.S."/>
            <person name="Tourova T.P."/>
            <person name="Poltaraus A.B."/>
            <person name="Nazina T.N."/>
        </authorList>
    </citation>
    <scope>NUCLEOTIDE SEQUENCE [LARGE SCALE GENOMIC DNA]</scope>
    <source>
        <strain evidence="1 2">1933P</strain>
    </source>
</reference>
<accession>A0A4Z0D865</accession>
<protein>
    <submittedName>
        <fullName evidence="1">ATP-binding protein</fullName>
    </submittedName>
</protein>